<proteinExistence type="predicted"/>
<dbReference type="SUPFAM" id="SSF52954">
    <property type="entry name" value="Class II aaRS ABD-related"/>
    <property type="match status" value="1"/>
</dbReference>
<sequence>MEQILQKIGTGFINLTERGFTYGPQGKMLYRNVENLWFQHCITMPHYNVFPTSSDQVNETLNYLADTAVDTLPFGLAIIENSKTTWNQSFFQPGWKTFSHKIAKVSIIANESTAKDLFHKKQRERKVWWRKIAQDPSRFAFTEAKRSKNRESIEIEAQFPFGNIVVDTITHNRNVRKLFTQDDYSGNSICDSHLVEHITSLDWGCLALLCDGVGKSGNFNIHPKLSPYKVTFHAPSTNTDTDYFSEDANQLIVYLNNLLRARGLDTILTQDDRATEIYCAPFIVKVDETSLKNGLVKVISKSTTLAETVHITSLAKYLVSRCSYSQG</sequence>
<dbReference type="Proteomes" id="UP000694920">
    <property type="component" value="Unplaced"/>
</dbReference>
<organism evidence="1 2">
    <name type="scientific">Cephus cinctus</name>
    <name type="common">Wheat stem sawfly</name>
    <dbReference type="NCBI Taxonomy" id="211228"/>
    <lineage>
        <taxon>Eukaryota</taxon>
        <taxon>Metazoa</taxon>
        <taxon>Ecdysozoa</taxon>
        <taxon>Arthropoda</taxon>
        <taxon>Hexapoda</taxon>
        <taxon>Insecta</taxon>
        <taxon>Pterygota</taxon>
        <taxon>Neoptera</taxon>
        <taxon>Endopterygota</taxon>
        <taxon>Hymenoptera</taxon>
        <taxon>Cephoidea</taxon>
        <taxon>Cephidae</taxon>
        <taxon>Cephus</taxon>
    </lineage>
</organism>
<dbReference type="InterPro" id="IPR045864">
    <property type="entry name" value="aa-tRNA-synth_II/BPL/LPL"/>
</dbReference>
<accession>A0AAJ7BMA0</accession>
<dbReference type="Gene3D" id="3.30.930.10">
    <property type="entry name" value="Bira Bifunctional Protein, Domain 2"/>
    <property type="match status" value="1"/>
</dbReference>
<evidence type="ECO:0000313" key="1">
    <source>
        <dbReference type="Proteomes" id="UP000694920"/>
    </source>
</evidence>
<name>A0AAJ7BMA0_CEPCN</name>
<dbReference type="SUPFAM" id="SSF55681">
    <property type="entry name" value="Class II aaRS and biotin synthetases"/>
    <property type="match status" value="1"/>
</dbReference>
<gene>
    <name evidence="2" type="primary">LOC107264826</name>
</gene>
<dbReference type="AlphaFoldDB" id="A0AAJ7BMA0"/>
<dbReference type="RefSeq" id="XP_015588998.1">
    <property type="nucleotide sequence ID" value="XM_015733512.1"/>
</dbReference>
<dbReference type="GeneID" id="107264826"/>
<protein>
    <submittedName>
        <fullName evidence="2">DNA polymerase subunit gamma-2, mitochondrial</fullName>
    </submittedName>
</protein>
<keyword evidence="1" id="KW-1185">Reference proteome</keyword>
<dbReference type="Gene3D" id="3.40.50.800">
    <property type="entry name" value="Anticodon-binding domain"/>
    <property type="match status" value="1"/>
</dbReference>
<dbReference type="InterPro" id="IPR036621">
    <property type="entry name" value="Anticodon-bd_dom_sf"/>
</dbReference>
<evidence type="ECO:0000313" key="2">
    <source>
        <dbReference type="RefSeq" id="XP_015588998.1"/>
    </source>
</evidence>
<dbReference type="KEGG" id="ccin:107264826"/>
<reference evidence="2" key="1">
    <citation type="submission" date="2025-08" db="UniProtKB">
        <authorList>
            <consortium name="RefSeq"/>
        </authorList>
    </citation>
    <scope>IDENTIFICATION</scope>
</reference>
<dbReference type="CTD" id="136040168"/>